<feature type="compositionally biased region" description="Gly residues" evidence="1">
    <location>
        <begin position="122"/>
        <end position="133"/>
    </location>
</feature>
<dbReference type="Proteomes" id="UP000198531">
    <property type="component" value="Unassembled WGS sequence"/>
</dbReference>
<dbReference type="GO" id="GO:0016747">
    <property type="term" value="F:acyltransferase activity, transferring groups other than amino-acyl groups"/>
    <property type="evidence" value="ECO:0007669"/>
    <property type="project" value="InterPro"/>
</dbReference>
<dbReference type="InterPro" id="IPR000182">
    <property type="entry name" value="GNAT_dom"/>
</dbReference>
<dbReference type="STRING" id="553469.SAMN04487947_0340"/>
<evidence type="ECO:0000313" key="3">
    <source>
        <dbReference type="EMBL" id="SFR35585.1"/>
    </source>
</evidence>
<feature type="compositionally biased region" description="Basic and acidic residues" evidence="1">
    <location>
        <begin position="134"/>
        <end position="152"/>
    </location>
</feature>
<evidence type="ECO:0000256" key="1">
    <source>
        <dbReference type="SAM" id="MobiDB-lite"/>
    </source>
</evidence>
<proteinExistence type="predicted"/>
<feature type="region of interest" description="Disordered" evidence="1">
    <location>
        <begin position="117"/>
        <end position="152"/>
    </location>
</feature>
<accession>A0A1I6G063</accession>
<dbReference type="CDD" id="cd04301">
    <property type="entry name" value="NAT_SF"/>
    <property type="match status" value="1"/>
</dbReference>
<dbReference type="AlphaFoldDB" id="A0A1I6G063"/>
<dbReference type="InterPro" id="IPR016181">
    <property type="entry name" value="Acyl_CoA_acyltransferase"/>
</dbReference>
<reference evidence="4" key="1">
    <citation type="submission" date="2016-10" db="EMBL/GenBank/DDBJ databases">
        <authorList>
            <person name="Varghese N."/>
            <person name="Submissions S."/>
        </authorList>
    </citation>
    <scope>NUCLEOTIDE SEQUENCE [LARGE SCALE GENOMIC DNA]</scope>
    <source>
        <strain evidence="4">CGMCC 1.7736</strain>
    </source>
</reference>
<dbReference type="SUPFAM" id="SSF55729">
    <property type="entry name" value="Acyl-CoA N-acyltransferases (Nat)"/>
    <property type="match status" value="1"/>
</dbReference>
<keyword evidence="4" id="KW-1185">Reference proteome</keyword>
<dbReference type="RefSeq" id="WP_245778413.1">
    <property type="nucleotide sequence ID" value="NZ_FOYT01000001.1"/>
</dbReference>
<dbReference type="Pfam" id="PF13508">
    <property type="entry name" value="Acetyltransf_7"/>
    <property type="match status" value="1"/>
</dbReference>
<organism evidence="3 4">
    <name type="scientific">Halogeometricum rufum</name>
    <dbReference type="NCBI Taxonomy" id="553469"/>
    <lineage>
        <taxon>Archaea</taxon>
        <taxon>Methanobacteriati</taxon>
        <taxon>Methanobacteriota</taxon>
        <taxon>Stenosarchaea group</taxon>
        <taxon>Halobacteria</taxon>
        <taxon>Halobacteriales</taxon>
        <taxon>Haloferacaceae</taxon>
        <taxon>Halogeometricum</taxon>
    </lineage>
</organism>
<evidence type="ECO:0000259" key="2">
    <source>
        <dbReference type="PROSITE" id="PS51186"/>
    </source>
</evidence>
<evidence type="ECO:0000313" key="4">
    <source>
        <dbReference type="Proteomes" id="UP000198531"/>
    </source>
</evidence>
<name>A0A1I6G063_9EURY</name>
<protein>
    <submittedName>
        <fullName evidence="3">N-acetylglutamate synthase, GNAT family</fullName>
    </submittedName>
</protein>
<feature type="domain" description="N-acetyltransferase" evidence="2">
    <location>
        <begin position="2"/>
        <end position="139"/>
    </location>
</feature>
<dbReference type="PROSITE" id="PS51186">
    <property type="entry name" value="GNAT"/>
    <property type="match status" value="1"/>
</dbReference>
<dbReference type="Gene3D" id="3.40.630.30">
    <property type="match status" value="1"/>
</dbReference>
<dbReference type="EMBL" id="FOYT01000001">
    <property type="protein sequence ID" value="SFR35585.1"/>
    <property type="molecule type" value="Genomic_DNA"/>
</dbReference>
<sequence>MTEIRRARPDDHGRAVELLDAAMLEVDADRVRDRIGREGVLVAEADGRVVGVCVLADRGAATEIAQIAVHRSRRARGIGRRLVAAAATETNGPLTATFRRQVRPFYESLGFEIAPATEGANVDGGGGGEGNGGDGRDDDPPTDGDRFRGVLR</sequence>
<gene>
    <name evidence="3" type="ORF">SAMN04487947_0340</name>
</gene>